<dbReference type="InterPro" id="IPR007569">
    <property type="entry name" value="DUF559"/>
</dbReference>
<evidence type="ECO:0000259" key="2">
    <source>
        <dbReference type="Pfam" id="PF04480"/>
    </source>
</evidence>
<feature type="compositionally biased region" description="Basic and acidic residues" evidence="1">
    <location>
        <begin position="30"/>
        <end position="39"/>
    </location>
</feature>
<dbReference type="AlphaFoldDB" id="A0A5C5S8X8"/>
<accession>A0A5C5S8X8</accession>
<dbReference type="Proteomes" id="UP000319375">
    <property type="component" value="Unassembled WGS sequence"/>
</dbReference>
<gene>
    <name evidence="3" type="ORF">FK530_02880</name>
</gene>
<feature type="domain" description="DUF559" evidence="2">
    <location>
        <begin position="318"/>
        <end position="379"/>
    </location>
</feature>
<dbReference type="Gene3D" id="3.40.960.10">
    <property type="entry name" value="VSR Endonuclease"/>
    <property type="match status" value="1"/>
</dbReference>
<dbReference type="SUPFAM" id="SSF52980">
    <property type="entry name" value="Restriction endonuclease-like"/>
    <property type="match status" value="1"/>
</dbReference>
<evidence type="ECO:0000313" key="4">
    <source>
        <dbReference type="Proteomes" id="UP000319375"/>
    </source>
</evidence>
<proteinExistence type="predicted"/>
<keyword evidence="4" id="KW-1185">Reference proteome</keyword>
<evidence type="ECO:0000256" key="1">
    <source>
        <dbReference type="SAM" id="MobiDB-lite"/>
    </source>
</evidence>
<evidence type="ECO:0000313" key="3">
    <source>
        <dbReference type="EMBL" id="TWS30821.1"/>
    </source>
</evidence>
<comment type="caution">
    <text evidence="3">The sequence shown here is derived from an EMBL/GenBank/DDBJ whole genome shotgun (WGS) entry which is preliminary data.</text>
</comment>
<name>A0A5C5S8X8_9ACTN</name>
<organism evidence="3 4">
    <name type="scientific">Tsukamurella conjunctivitidis</name>
    <dbReference type="NCBI Taxonomy" id="2592068"/>
    <lineage>
        <taxon>Bacteria</taxon>
        <taxon>Bacillati</taxon>
        <taxon>Actinomycetota</taxon>
        <taxon>Actinomycetes</taxon>
        <taxon>Mycobacteriales</taxon>
        <taxon>Tsukamurellaceae</taxon>
        <taxon>Tsukamurella</taxon>
    </lineage>
</organism>
<feature type="region of interest" description="Disordered" evidence="1">
    <location>
        <begin position="13"/>
        <end position="39"/>
    </location>
</feature>
<dbReference type="Pfam" id="PF04480">
    <property type="entry name" value="DUF559"/>
    <property type="match status" value="1"/>
</dbReference>
<dbReference type="InterPro" id="IPR011335">
    <property type="entry name" value="Restrct_endonuc-II-like"/>
</dbReference>
<protein>
    <submittedName>
        <fullName evidence="3">DUF559 domain-containing protein</fullName>
    </submittedName>
</protein>
<reference evidence="3 4" key="1">
    <citation type="submission" date="2019-06" db="EMBL/GenBank/DDBJ databases">
        <title>Tsukamurella conjunctivitidis sp. nov., Tsukamurella assacharolytica sp. nov. and Tsukamurella sputae sp. nov. isolated from patients with conjunctivitis, bacteraemia (lymphoma) and respiratory infection (sputum) in Hong Kong.</title>
        <authorList>
            <person name="Teng J.L.L."/>
            <person name="Lee H.H."/>
            <person name="Fong J.Y.H."/>
            <person name="Fok K.M.N."/>
            <person name="Lau S.K.P."/>
            <person name="Woo P.C.Y."/>
        </authorList>
    </citation>
    <scope>NUCLEOTIDE SEQUENCE [LARGE SCALE GENOMIC DNA]</scope>
    <source>
        <strain evidence="3 4">HKU72</strain>
    </source>
</reference>
<sequence>MIGEVAGRCRIAPVLPGRRSPGSDGAPPSDRIRPDEAHPARSRCRNFIFVQLSDLPVGGVARLRGTSAAALASAAARRGPQDPVVVFPGLTLPLPSSPGAIIDDVLTRAVAVALEVFPAWLPDPALTPGPGGTPGRTTAHELAQRHGGTPGIGTALGALATAALRPEAMTGFADLPAADRRGALEHVLTRSYHAPGIALALDVDRPLAPHLGDALATAAQWLARGDGTVWLLGPGAAPLDRFPAVDGPPAIPDPRPQPSEFTVGLDPLPAFPPVAGRPHPASAAEQHLERGLVDQAWAAARHWNYAVDLGPLARPVRVDLLFPRPRLVVEVDGPDHRANDAYEADRRRDADLMLAGFRVLRLTNARILGDLAESLAIIRTLVTATGSGHGRGA</sequence>
<dbReference type="EMBL" id="VIGX01000001">
    <property type="protein sequence ID" value="TWS30821.1"/>
    <property type="molecule type" value="Genomic_DNA"/>
</dbReference>